<keyword evidence="2" id="KW-0863">Zinc-finger</keyword>
<feature type="domain" description="CCHC-type" evidence="3">
    <location>
        <begin position="227"/>
        <end position="241"/>
    </location>
</feature>
<name>A0A9Q3INW5_9BASI</name>
<protein>
    <recommendedName>
        <fullName evidence="3">CCHC-type domain-containing protein</fullName>
    </recommendedName>
</protein>
<evidence type="ECO:0000259" key="3">
    <source>
        <dbReference type="PROSITE" id="PS50158"/>
    </source>
</evidence>
<organism evidence="4 5">
    <name type="scientific">Austropuccinia psidii MF-1</name>
    <dbReference type="NCBI Taxonomy" id="1389203"/>
    <lineage>
        <taxon>Eukaryota</taxon>
        <taxon>Fungi</taxon>
        <taxon>Dikarya</taxon>
        <taxon>Basidiomycota</taxon>
        <taxon>Pucciniomycotina</taxon>
        <taxon>Pucciniomycetes</taxon>
        <taxon>Pucciniales</taxon>
        <taxon>Sphaerophragmiaceae</taxon>
        <taxon>Austropuccinia</taxon>
    </lineage>
</organism>
<dbReference type="EMBL" id="AVOT02052374">
    <property type="protein sequence ID" value="MBW0547305.1"/>
    <property type="molecule type" value="Genomic_DNA"/>
</dbReference>
<dbReference type="GO" id="GO:0004190">
    <property type="term" value="F:aspartic-type endopeptidase activity"/>
    <property type="evidence" value="ECO:0007669"/>
    <property type="project" value="InterPro"/>
</dbReference>
<keyword evidence="1" id="KW-0507">mRNA processing</keyword>
<dbReference type="GO" id="GO:0006508">
    <property type="term" value="P:proteolysis"/>
    <property type="evidence" value="ECO:0007669"/>
    <property type="project" value="InterPro"/>
</dbReference>
<dbReference type="PROSITE" id="PS50158">
    <property type="entry name" value="ZF_CCHC"/>
    <property type="match status" value="1"/>
</dbReference>
<proteinExistence type="predicted"/>
<dbReference type="OrthoDB" id="2518964at2759"/>
<dbReference type="SUPFAM" id="SSF57756">
    <property type="entry name" value="Retrovirus zinc finger-like domains"/>
    <property type="match status" value="1"/>
</dbReference>
<comment type="caution">
    <text evidence="4">The sequence shown here is derived from an EMBL/GenBank/DDBJ whole genome shotgun (WGS) entry which is preliminary data.</text>
</comment>
<dbReference type="GO" id="GO:0003676">
    <property type="term" value="F:nucleic acid binding"/>
    <property type="evidence" value="ECO:0007669"/>
    <property type="project" value="InterPro"/>
</dbReference>
<evidence type="ECO:0000313" key="4">
    <source>
        <dbReference type="EMBL" id="MBW0547305.1"/>
    </source>
</evidence>
<keyword evidence="5" id="KW-1185">Reference proteome</keyword>
<dbReference type="GO" id="GO:0006397">
    <property type="term" value="P:mRNA processing"/>
    <property type="evidence" value="ECO:0007669"/>
    <property type="project" value="UniProtKB-KW"/>
</dbReference>
<evidence type="ECO:0000256" key="1">
    <source>
        <dbReference type="ARBA" id="ARBA00022664"/>
    </source>
</evidence>
<dbReference type="AlphaFoldDB" id="A0A9Q3INW5"/>
<reference evidence="4" key="1">
    <citation type="submission" date="2021-03" db="EMBL/GenBank/DDBJ databases">
        <title>Draft genome sequence of rust myrtle Austropuccinia psidii MF-1, a brazilian biotype.</title>
        <authorList>
            <person name="Quecine M.C."/>
            <person name="Pachon D.M.R."/>
            <person name="Bonatelli M.L."/>
            <person name="Correr F.H."/>
            <person name="Franceschini L.M."/>
            <person name="Leite T.F."/>
            <person name="Margarido G.R.A."/>
            <person name="Almeida C.A."/>
            <person name="Ferrarezi J.A."/>
            <person name="Labate C.A."/>
        </authorList>
    </citation>
    <scope>NUCLEOTIDE SEQUENCE</scope>
    <source>
        <strain evidence="4">MF-1</strain>
    </source>
</reference>
<dbReference type="InterPro" id="IPR001878">
    <property type="entry name" value="Znf_CCHC"/>
</dbReference>
<accession>A0A9Q3INW5</accession>
<evidence type="ECO:0000313" key="5">
    <source>
        <dbReference type="Proteomes" id="UP000765509"/>
    </source>
</evidence>
<sequence length="291" mass="32731">MCFIEDLNYFENQERDVDYRRNLIALSFIQNSVERSLYDSIIARITMPNARTVYQAIKKRFSKASWSSIIHHANSIFNTSDHQHDIAQHVIHLNEAIESIESQLGPLDSSKILTLSLFFSLPNLQAQITSALDTRLAANPGLQINVEDLMDIVQQMRNRSAPISSNDSMRLSRIDASQNRTQSSSHMPTPGRNFKAYRNNQSLSQHTPIASRSDEWRKKWLTPRNPCFHCGEAGHWAPDCPARKKAANARLSSSQRKIDVASIGTIPALEYGEALLDSGATHSVTPSERST</sequence>
<dbReference type="InterPro" id="IPR001969">
    <property type="entry name" value="Aspartic_peptidase_AS"/>
</dbReference>
<dbReference type="Proteomes" id="UP000765509">
    <property type="component" value="Unassembled WGS sequence"/>
</dbReference>
<dbReference type="SMART" id="SM00343">
    <property type="entry name" value="ZnF_C2HC"/>
    <property type="match status" value="1"/>
</dbReference>
<dbReference type="Gene3D" id="4.10.60.10">
    <property type="entry name" value="Zinc finger, CCHC-type"/>
    <property type="match status" value="1"/>
</dbReference>
<dbReference type="Pfam" id="PF00098">
    <property type="entry name" value="zf-CCHC"/>
    <property type="match status" value="1"/>
</dbReference>
<dbReference type="PROSITE" id="PS00141">
    <property type="entry name" value="ASP_PROTEASE"/>
    <property type="match status" value="1"/>
</dbReference>
<gene>
    <name evidence="4" type="ORF">O181_087020</name>
</gene>
<keyword evidence="2" id="KW-0862">Zinc</keyword>
<keyword evidence="2" id="KW-0479">Metal-binding</keyword>
<evidence type="ECO:0000256" key="2">
    <source>
        <dbReference type="PROSITE-ProRule" id="PRU00047"/>
    </source>
</evidence>
<dbReference type="InterPro" id="IPR036875">
    <property type="entry name" value="Znf_CCHC_sf"/>
</dbReference>
<dbReference type="GO" id="GO:0008270">
    <property type="term" value="F:zinc ion binding"/>
    <property type="evidence" value="ECO:0007669"/>
    <property type="project" value="UniProtKB-KW"/>
</dbReference>